<dbReference type="PATRIC" id="fig|411483.3.peg.1076"/>
<reference evidence="1" key="1">
    <citation type="submission" date="2009-08" db="EMBL/GenBank/DDBJ databases">
        <authorList>
            <person name="Weinstock G."/>
            <person name="Sodergren E."/>
            <person name="Clifton S."/>
            <person name="Fulton L."/>
            <person name="Fulton B."/>
            <person name="Courtney L."/>
            <person name="Fronick C."/>
            <person name="Harrison M."/>
            <person name="Strong C."/>
            <person name="Farmer C."/>
            <person name="Delahaunty K."/>
            <person name="Markovic C."/>
            <person name="Hall O."/>
            <person name="Minx P."/>
            <person name="Tomlinson C."/>
            <person name="Mitreva M."/>
            <person name="Nelson J."/>
            <person name="Hou S."/>
            <person name="Wollam A."/>
            <person name="Pepin K.H."/>
            <person name="Johnson M."/>
            <person name="Bhonagiri V."/>
            <person name="Nash W.E."/>
            <person name="Warren W."/>
            <person name="Chinwalla A."/>
            <person name="Mardis E.R."/>
            <person name="Wilson R.K."/>
        </authorList>
    </citation>
    <scope>NUCLEOTIDE SEQUENCE [LARGE SCALE GENOMIC DNA]</scope>
    <source>
        <strain evidence="1">A2-165</strain>
    </source>
</reference>
<gene>
    <name evidence="1" type="ORF">FAEPRAA2165_01645</name>
</gene>
<sequence length="69" mass="7988">MYNRLKPGQPRAKEAIEMENTGVTCDVCECRHNVQNCKCDLPQIKVTEHCSCTTQQVETPHFCQNYEKK</sequence>
<dbReference type="Proteomes" id="UP000004619">
    <property type="component" value="Unassembled WGS sequence"/>
</dbReference>
<evidence type="ECO:0000313" key="1">
    <source>
        <dbReference type="EMBL" id="EEU96752.1"/>
    </source>
</evidence>
<protein>
    <submittedName>
        <fullName evidence="1">Uncharacterized protein</fullName>
    </submittedName>
</protein>
<proteinExistence type="predicted"/>
<name>C7H5S1_FAED2</name>
<dbReference type="eggNOG" id="ENOG502ZPGX">
    <property type="taxonomic scope" value="Bacteria"/>
</dbReference>
<evidence type="ECO:0000313" key="2">
    <source>
        <dbReference type="Proteomes" id="UP000004619"/>
    </source>
</evidence>
<keyword evidence="2" id="KW-1185">Reference proteome</keyword>
<dbReference type="AlphaFoldDB" id="C7H5S1"/>
<dbReference type="HOGENOM" id="CLU_2953680_0_0_9"/>
<dbReference type="EMBL" id="ACOP02000045">
    <property type="protein sequence ID" value="EEU96752.1"/>
    <property type="molecule type" value="Genomic_DNA"/>
</dbReference>
<organism evidence="1 2">
    <name type="scientific">Faecalibacterium duncaniae (strain DSM 17677 / JCM 31915 / A2-165)</name>
    <name type="common">Faecalibacterium prausnitzii</name>
    <dbReference type="NCBI Taxonomy" id="411483"/>
    <lineage>
        <taxon>Bacteria</taxon>
        <taxon>Bacillati</taxon>
        <taxon>Bacillota</taxon>
        <taxon>Clostridia</taxon>
        <taxon>Eubacteriales</taxon>
        <taxon>Oscillospiraceae</taxon>
        <taxon>Faecalibacterium</taxon>
    </lineage>
</organism>
<comment type="caution">
    <text evidence="1">The sequence shown here is derived from an EMBL/GenBank/DDBJ whole genome shotgun (WGS) entry which is preliminary data.</text>
</comment>
<dbReference type="STRING" id="411483.FAEPRAA2165_01645"/>
<accession>C7H5S1</accession>